<protein>
    <submittedName>
        <fullName evidence="2">Autotransporter outer membrane beta-barrel domain-containing protein</fullName>
    </submittedName>
</protein>
<dbReference type="InterPro" id="IPR011050">
    <property type="entry name" value="Pectin_lyase_fold/virulence"/>
</dbReference>
<dbReference type="Proteomes" id="UP000318801">
    <property type="component" value="Unassembled WGS sequence"/>
</dbReference>
<reference evidence="2 3" key="1">
    <citation type="submission" date="2019-06" db="EMBL/GenBank/DDBJ databases">
        <authorList>
            <person name="Li M."/>
        </authorList>
    </citation>
    <scope>NUCLEOTIDE SEQUENCE [LARGE SCALE GENOMIC DNA]</scope>
    <source>
        <strain evidence="2 3">BGMRC2036</strain>
    </source>
</reference>
<dbReference type="NCBIfam" id="TIGR01414">
    <property type="entry name" value="autotrans_barl"/>
    <property type="match status" value="1"/>
</dbReference>
<name>A0A506U4S1_9HYPH</name>
<dbReference type="InterPro" id="IPR006315">
    <property type="entry name" value="OM_autotransptr_brl_dom"/>
</dbReference>
<feature type="domain" description="Autotransporter" evidence="1">
    <location>
        <begin position="1253"/>
        <end position="1536"/>
    </location>
</feature>
<dbReference type="InterPro" id="IPR036709">
    <property type="entry name" value="Autotransporte_beta_dom_sf"/>
</dbReference>
<dbReference type="PANTHER" id="PTHR35037">
    <property type="entry name" value="C-TERMINAL REGION OF AIDA-LIKE PROTEIN"/>
    <property type="match status" value="1"/>
</dbReference>
<evidence type="ECO:0000313" key="2">
    <source>
        <dbReference type="EMBL" id="TPW28830.1"/>
    </source>
</evidence>
<accession>A0A506U4S1</accession>
<dbReference type="PROSITE" id="PS51208">
    <property type="entry name" value="AUTOTRANSPORTER"/>
    <property type="match status" value="1"/>
</dbReference>
<dbReference type="EMBL" id="VHLG01000011">
    <property type="protein sequence ID" value="TPW28830.1"/>
    <property type="molecule type" value="Genomic_DNA"/>
</dbReference>
<dbReference type="SUPFAM" id="SSF51126">
    <property type="entry name" value="Pectin lyase-like"/>
    <property type="match status" value="1"/>
</dbReference>
<organism evidence="2 3">
    <name type="scientific">Martelella alba</name>
    <dbReference type="NCBI Taxonomy" id="2590451"/>
    <lineage>
        <taxon>Bacteria</taxon>
        <taxon>Pseudomonadati</taxon>
        <taxon>Pseudomonadota</taxon>
        <taxon>Alphaproteobacteria</taxon>
        <taxon>Hyphomicrobiales</taxon>
        <taxon>Aurantimonadaceae</taxon>
        <taxon>Martelella</taxon>
    </lineage>
</organism>
<comment type="caution">
    <text evidence="2">The sequence shown here is derived from an EMBL/GenBank/DDBJ whole genome shotgun (WGS) entry which is preliminary data.</text>
</comment>
<proteinExistence type="predicted"/>
<dbReference type="Gene3D" id="2.40.128.130">
    <property type="entry name" value="Autotransporter beta-domain"/>
    <property type="match status" value="1"/>
</dbReference>
<dbReference type="Pfam" id="PF03797">
    <property type="entry name" value="Autotransporter"/>
    <property type="match status" value="1"/>
</dbReference>
<dbReference type="PANTHER" id="PTHR35037:SF3">
    <property type="entry name" value="C-TERMINAL REGION OF AIDA-LIKE PROTEIN"/>
    <property type="match status" value="1"/>
</dbReference>
<dbReference type="InterPro" id="IPR051551">
    <property type="entry name" value="Autotransporter_adhesion"/>
</dbReference>
<keyword evidence="3" id="KW-1185">Reference proteome</keyword>
<dbReference type="GO" id="GO:0019867">
    <property type="term" value="C:outer membrane"/>
    <property type="evidence" value="ECO:0007669"/>
    <property type="project" value="InterPro"/>
</dbReference>
<dbReference type="OrthoDB" id="6053567at2"/>
<evidence type="ECO:0000313" key="3">
    <source>
        <dbReference type="Proteomes" id="UP000318801"/>
    </source>
</evidence>
<dbReference type="SUPFAM" id="SSF103515">
    <property type="entry name" value="Autotransporter"/>
    <property type="match status" value="1"/>
</dbReference>
<dbReference type="Gene3D" id="2.160.20.20">
    <property type="match status" value="2"/>
</dbReference>
<dbReference type="SMART" id="SM00869">
    <property type="entry name" value="Autotransporter"/>
    <property type="match status" value="1"/>
</dbReference>
<sequence>MSNDGRTRDMRVSKRANQSRWKPLTAAMLRGSVSAAALTMAAVGLGTIDEAAAGECSPRDVVDCRGSDGKGEAGFHSERRSGGRAVYTMPDLITSVETIGHTVNKNDSNASYLSLHANLMVDNAVTPVSLSDDSSAGAPIMLNAPDTYDGDLTLVISGADQSLNGSEYMTAYTLGTENMGPGSRTITVSSSTINLGDSAPIAGQTLLQAVTSESSAVGDKAAIVIGGNSRLSAFGPDATIGMAKAYGASSAEVHMNSGTIMSKGDRSDSGSLQGNALVADALGSGSALVFMSDGVVQTEGDNSNGLVSRTSQQSEVGAVSRIDFSRGRIETQGDGSNGAFATASGKGDVIIIMGDDSAGATISSVSVATKGSSSAALYAQAKGQANAWIELQGGSVTTLGDNSTGLRASVEDASDAGDAIVQITGGRVSTYGDTQTTDGGGAYAASAYNLGSGDAIITMDDKDGDRAFTTSGTNSDGLFALTKGDGLARVLMRDGVIVTGGDGADGISAITEGSMGAAQIVMSGGSVTTHGDHANGLQVKVSAASPLGTASISYRGGTITTTGNGSNGIYAETGNSGPNEIYLQNDAAKGEVVATQGDDAAGVYVHHNGGGLIKIEAPQVDIRTSGERSAGIKADASGYTGIDAQLAAAAIETEGDQSSGIDLASTGGPVNLVIGKNDQGGVADIRTHGAQSRGIDVSAVGHANVKVAMDGGSIATSGDGADGIHVLHDGQTAGGRVDIAFQDGFIATSGAAADGISFVSNDSAGVDSITVGNRDGQGNPVVSVSGAGSLGLTGYANTDDRPDMTGITQISVLSGEVSATGEAQAAIGFRQTPEGSTSLYGGIEIGTYGTIDGSKSSRHYAIWNGAERADSYVSVTNSGTIKGDSMLGAGKSRFNLRNGVVSGNIYGDYDPQGPGEQYQDTDSFYWTGGLLQGNFYGQGGNDLAEIYVGNVDGFSDVIFDGGEDGEGGQQSDAMRLMSVSDVDDIAFVSTVNDGLVGANIINWETFTADNADLTFTDNELDLDGYSGGNPNGFGDFTLKNNSTVRVGQAGDFDLFGNLNIADAGSTFFSIGSGRTRIYGDVTNSGTLSMQDGAADGRLAIGGNYSANDGRLAVDVDFGASQGDLTTIGGGIDGNTKIEVADLGSPAVPAPVLLVNHADNSEVDSSHFSLGYKGEIASGKYSYQLSSDPGNGLDPGLYLVPEQTGDEQPSLQPYLPVYEAYMPVLMEMSRLPTLRQRTGQRQGYEMAGAVDPGTLPASDGIWLRMVGGRSHVNPASSATGYDYDLSQFETQLGVDGLFYDGAEGVLRAGVTGQYRLATARVGSQYGAGDMLPSGYGIGANLTWYGTNGFYADAQTETTFYTSNLKTDDLSRHVNGTDATAVALSLEAGRQFDLDSGFALTPQGQLSYTNVGADDFTGAYQDSVDFKNAESLLARMGLALEKNNVWLDESGFARNTNVYGIANLYYEFLGDSEVVLAGDDSVSKSNRWTGEIGFGTSYGWKTENIDYALYAEVRASTALADFGDSYGLGANVGLKLRW</sequence>
<dbReference type="InterPro" id="IPR005546">
    <property type="entry name" value="Autotransporte_beta"/>
</dbReference>
<gene>
    <name evidence="2" type="ORF">FJU08_16000</name>
</gene>
<dbReference type="InterPro" id="IPR012332">
    <property type="entry name" value="Autotransporter_pectin_lyase_C"/>
</dbReference>
<evidence type="ECO:0000259" key="1">
    <source>
        <dbReference type="PROSITE" id="PS51208"/>
    </source>
</evidence>